<dbReference type="GO" id="GO:0016757">
    <property type="term" value="F:glycosyltransferase activity"/>
    <property type="evidence" value="ECO:0007669"/>
    <property type="project" value="TreeGrafter"/>
</dbReference>
<dbReference type="Proteomes" id="UP000177324">
    <property type="component" value="Unassembled WGS sequence"/>
</dbReference>
<accession>A0A1G1VK00</accession>
<dbReference type="PANTHER" id="PTHR45947:SF3">
    <property type="entry name" value="SULFOQUINOVOSYL TRANSFERASE SQD2"/>
    <property type="match status" value="1"/>
</dbReference>
<keyword evidence="1" id="KW-0812">Transmembrane</keyword>
<evidence type="ECO:0000313" key="2">
    <source>
        <dbReference type="EMBL" id="OGY15676.1"/>
    </source>
</evidence>
<keyword evidence="1" id="KW-0472">Membrane</keyword>
<evidence type="ECO:0000256" key="1">
    <source>
        <dbReference type="SAM" id="Phobius"/>
    </source>
</evidence>
<evidence type="ECO:0008006" key="4">
    <source>
        <dbReference type="Google" id="ProtNLM"/>
    </source>
</evidence>
<gene>
    <name evidence="2" type="ORF">A2784_03170</name>
</gene>
<dbReference type="InterPro" id="IPR050194">
    <property type="entry name" value="Glycosyltransferase_grp1"/>
</dbReference>
<keyword evidence="1" id="KW-1133">Transmembrane helix</keyword>
<organism evidence="2 3">
    <name type="scientific">Candidatus Chisholmbacteria bacterium RIFCSPHIGHO2_01_FULL_48_12</name>
    <dbReference type="NCBI Taxonomy" id="1797589"/>
    <lineage>
        <taxon>Bacteria</taxon>
        <taxon>Candidatus Chisholmiibacteriota</taxon>
    </lineage>
</organism>
<evidence type="ECO:0000313" key="3">
    <source>
        <dbReference type="Proteomes" id="UP000177324"/>
    </source>
</evidence>
<protein>
    <recommendedName>
        <fullName evidence="4">Glycosyltransferase subfamily 4-like N-terminal domain-containing protein</fullName>
    </recommendedName>
</protein>
<name>A0A1G1VK00_9BACT</name>
<feature type="transmembrane region" description="Helical" evidence="1">
    <location>
        <begin position="68"/>
        <end position="89"/>
    </location>
</feature>
<dbReference type="SUPFAM" id="SSF53756">
    <property type="entry name" value="UDP-Glycosyltransferase/glycogen phosphorylase"/>
    <property type="match status" value="1"/>
</dbReference>
<dbReference type="PANTHER" id="PTHR45947">
    <property type="entry name" value="SULFOQUINOVOSYL TRANSFERASE SQD2"/>
    <property type="match status" value="1"/>
</dbReference>
<dbReference type="STRING" id="1797589.A2784_03170"/>
<reference evidence="2 3" key="1">
    <citation type="journal article" date="2016" name="Nat. Commun.">
        <title>Thousands of microbial genomes shed light on interconnected biogeochemical processes in an aquifer system.</title>
        <authorList>
            <person name="Anantharaman K."/>
            <person name="Brown C.T."/>
            <person name="Hug L.A."/>
            <person name="Sharon I."/>
            <person name="Castelle C.J."/>
            <person name="Probst A.J."/>
            <person name="Thomas B.C."/>
            <person name="Singh A."/>
            <person name="Wilkins M.J."/>
            <person name="Karaoz U."/>
            <person name="Brodie E.L."/>
            <person name="Williams K.H."/>
            <person name="Hubbard S.S."/>
            <person name="Banfield J.F."/>
        </authorList>
    </citation>
    <scope>NUCLEOTIDE SEQUENCE [LARGE SCALE GENOMIC DNA]</scope>
</reference>
<comment type="caution">
    <text evidence="2">The sequence shown here is derived from an EMBL/GenBank/DDBJ whole genome shotgun (WGS) entry which is preliminary data.</text>
</comment>
<dbReference type="Pfam" id="PF13692">
    <property type="entry name" value="Glyco_trans_1_4"/>
    <property type="match status" value="1"/>
</dbReference>
<feature type="transmembrane region" description="Helical" evidence="1">
    <location>
        <begin position="40"/>
        <end position="62"/>
    </location>
</feature>
<dbReference type="CDD" id="cd03801">
    <property type="entry name" value="GT4_PimA-like"/>
    <property type="match status" value="1"/>
</dbReference>
<dbReference type="AlphaFoldDB" id="A0A1G1VK00"/>
<proteinExistence type="predicted"/>
<sequence length="312" mass="34808">MLIDAWDPFVGGAQVHVKALLKHFPHHIKVRLFHAPHPNIFIRALWCIYVIPQVLLSGKFAFIHAHAFAAGIPAKILSLLLGLPVVYTIHGSHLMDMKTSGPKAWLEKLLLTQIRYTHQISVTRSFLKYPNINKNISVINNGVDIKAFDQIKTKKSKDFTLLYVGRDHPTKGLNILRSAFALAKQRYPDINLQVVTGLTGKKLIKTYKRAHAFVLPSLVEGQPLVLLEAWAAKLPVIATTTAGVAEIANPKTAILVAPGNQSQLTQSIIKLLRLSPQQRQALADAGYRQARRFTWDKTAAQIASLYEQVINY</sequence>
<dbReference type="EMBL" id="MHCH01000061">
    <property type="protein sequence ID" value="OGY15676.1"/>
    <property type="molecule type" value="Genomic_DNA"/>
</dbReference>
<dbReference type="Gene3D" id="3.40.50.2000">
    <property type="entry name" value="Glycogen Phosphorylase B"/>
    <property type="match status" value="4"/>
</dbReference>